<keyword evidence="4" id="KW-1185">Reference proteome</keyword>
<dbReference type="VEuPathDB" id="VectorBase:ISCW005716"/>
<dbReference type="HOGENOM" id="CLU_2833977_0_0_1"/>
<dbReference type="PaxDb" id="6945-B7PKU5"/>
<dbReference type="Proteomes" id="UP000001555">
    <property type="component" value="Unassembled WGS sequence"/>
</dbReference>
<dbReference type="AlphaFoldDB" id="B7PKU5"/>
<dbReference type="InParanoid" id="B7PKU5"/>
<dbReference type="EnsemblMetazoa" id="ISCW005716-RA">
    <property type="protein sequence ID" value="ISCW005716-PA"/>
    <property type="gene ID" value="ISCW005716"/>
</dbReference>
<feature type="compositionally biased region" description="Low complexity" evidence="1">
    <location>
        <begin position="18"/>
        <end position="28"/>
    </location>
</feature>
<proteinExistence type="predicted"/>
<feature type="region of interest" description="Disordered" evidence="1">
    <location>
        <begin position="1"/>
        <end position="28"/>
    </location>
</feature>
<accession>B7PKU5</accession>
<reference evidence="3" key="2">
    <citation type="submission" date="2020-05" db="UniProtKB">
        <authorList>
            <consortium name="EnsemblMetazoa"/>
        </authorList>
    </citation>
    <scope>IDENTIFICATION</scope>
    <source>
        <strain evidence="3">wikel</strain>
    </source>
</reference>
<feature type="compositionally biased region" description="Polar residues" evidence="1">
    <location>
        <begin position="1"/>
        <end position="17"/>
    </location>
</feature>
<evidence type="ECO:0000313" key="2">
    <source>
        <dbReference type="EMBL" id="EEC07217.1"/>
    </source>
</evidence>
<protein>
    <submittedName>
        <fullName evidence="2 3">Uncharacterized protein</fullName>
    </submittedName>
</protein>
<sequence length="66" mass="6586">MRANITTRVRATQTAETSASDSSGGDRGGAWCTSWSGALAAGTAWGLGVPGVPPGDSSFVAQVAFQ</sequence>
<organism>
    <name type="scientific">Ixodes scapularis</name>
    <name type="common">Black-legged tick</name>
    <name type="synonym">Deer tick</name>
    <dbReference type="NCBI Taxonomy" id="6945"/>
    <lineage>
        <taxon>Eukaryota</taxon>
        <taxon>Metazoa</taxon>
        <taxon>Ecdysozoa</taxon>
        <taxon>Arthropoda</taxon>
        <taxon>Chelicerata</taxon>
        <taxon>Arachnida</taxon>
        <taxon>Acari</taxon>
        <taxon>Parasitiformes</taxon>
        <taxon>Ixodida</taxon>
        <taxon>Ixodoidea</taxon>
        <taxon>Ixodidae</taxon>
        <taxon>Ixodinae</taxon>
        <taxon>Ixodes</taxon>
    </lineage>
</organism>
<gene>
    <name evidence="2" type="ORF">IscW_ISCW005716</name>
</gene>
<evidence type="ECO:0000256" key="1">
    <source>
        <dbReference type="SAM" id="MobiDB-lite"/>
    </source>
</evidence>
<evidence type="ECO:0000313" key="4">
    <source>
        <dbReference type="Proteomes" id="UP000001555"/>
    </source>
</evidence>
<evidence type="ECO:0000313" key="3">
    <source>
        <dbReference type="EnsemblMetazoa" id="ISCW005716-PA"/>
    </source>
</evidence>
<dbReference type="EMBL" id="ABJB010901295">
    <property type="status" value="NOT_ANNOTATED_CDS"/>
    <property type="molecule type" value="Genomic_DNA"/>
</dbReference>
<reference evidence="2 4" key="1">
    <citation type="submission" date="2008-03" db="EMBL/GenBank/DDBJ databases">
        <title>Annotation of Ixodes scapularis.</title>
        <authorList>
            <consortium name="Ixodes scapularis Genome Project Consortium"/>
            <person name="Caler E."/>
            <person name="Hannick L.I."/>
            <person name="Bidwell S."/>
            <person name="Joardar V."/>
            <person name="Thiagarajan M."/>
            <person name="Amedeo P."/>
            <person name="Galinsky K.J."/>
            <person name="Schobel S."/>
            <person name="Inman J."/>
            <person name="Hostetler J."/>
            <person name="Miller J."/>
            <person name="Hammond M."/>
            <person name="Megy K."/>
            <person name="Lawson D."/>
            <person name="Kodira C."/>
            <person name="Sutton G."/>
            <person name="Meyer J."/>
            <person name="Hill C.A."/>
            <person name="Birren B."/>
            <person name="Nene V."/>
            <person name="Collins F."/>
            <person name="Alarcon-Chaidez F."/>
            <person name="Wikel S."/>
            <person name="Strausberg R."/>
        </authorList>
    </citation>
    <scope>NUCLEOTIDE SEQUENCE [LARGE SCALE GENOMIC DNA]</scope>
    <source>
        <strain evidence="4">Wikel</strain>
        <strain evidence="2">Wikel colony</strain>
    </source>
</reference>
<name>B7PKU5_IXOSC</name>
<dbReference type="EMBL" id="DS735961">
    <property type="protein sequence ID" value="EEC07217.1"/>
    <property type="molecule type" value="Genomic_DNA"/>
</dbReference>